<sequence>MRATHALRSTTPRAVRRCAPLSAGRASAAVSQKEQAPATPETQAALDLNPPRGTRDFYPEELRVRNWLFGQWRATAAAHGFEEYDSPVLESEALYVRKAGEEVTQQLYNFEDKGGRRVALRPEMTPSLARMVMARKNALPLPVKWFSVPQCWRYERTTRGRRREHYQWNMDIWGVPGVTAEAEVLAAVVGFFERVGIDSADVGIKINSREVLAELLAKTCGVDQADGARFAATCVLVDKLEKVPAAKLYDDFAALDVSPDAVDALVEKLGEGGSIEALEALLGADSPALANLREVYALAEAYGYADWLVFDASVVRGLAYYTGVVFEAFDRSGELRAICGGGRYDKLLESFGGDALPAVGFGFGDAVVMELLEMKGLVPDLDSSVDAVLFALASGDGDNDAALARDAAGVAATLRKLGLRVDLVLEPKKPKWAFKHADRKNAPLALMLAPDEWADGRALVVKDLGTGDQANVPLDELPAWLEARA</sequence>
<comment type="similarity">
    <text evidence="1">Belongs to the class-II aminoacyl-tRNA synthetase family.</text>
</comment>
<gene>
    <name evidence="8" type="ORF">SO694_00038283</name>
</gene>
<dbReference type="SUPFAM" id="SSF55681">
    <property type="entry name" value="Class II aaRS and biotin synthetases"/>
    <property type="match status" value="1"/>
</dbReference>
<evidence type="ECO:0000256" key="1">
    <source>
        <dbReference type="ARBA" id="ARBA00008226"/>
    </source>
</evidence>
<feature type="region of interest" description="Disordered" evidence="6">
    <location>
        <begin position="25"/>
        <end position="53"/>
    </location>
</feature>
<name>A0ABR1FM14_AURAN</name>
<evidence type="ECO:0000313" key="8">
    <source>
        <dbReference type="EMBL" id="KAK7233247.1"/>
    </source>
</evidence>
<dbReference type="InterPro" id="IPR036621">
    <property type="entry name" value="Anticodon-bd_dom_sf"/>
</dbReference>
<evidence type="ECO:0000313" key="9">
    <source>
        <dbReference type="Proteomes" id="UP001363151"/>
    </source>
</evidence>
<comment type="caution">
    <text evidence="8">The sequence shown here is derived from an EMBL/GenBank/DDBJ whole genome shotgun (WGS) entry which is preliminary data.</text>
</comment>
<dbReference type="Proteomes" id="UP001363151">
    <property type="component" value="Unassembled WGS sequence"/>
</dbReference>
<evidence type="ECO:0000256" key="6">
    <source>
        <dbReference type="SAM" id="MobiDB-lite"/>
    </source>
</evidence>
<dbReference type="EMBL" id="JBBJCI010000363">
    <property type="protein sequence ID" value="KAK7233247.1"/>
    <property type="molecule type" value="Genomic_DNA"/>
</dbReference>
<dbReference type="InterPro" id="IPR045864">
    <property type="entry name" value="aa-tRNA-synth_II/BPL/LPL"/>
</dbReference>
<dbReference type="NCBIfam" id="TIGR00442">
    <property type="entry name" value="hisS"/>
    <property type="match status" value="1"/>
</dbReference>
<keyword evidence="9" id="KW-1185">Reference proteome</keyword>
<dbReference type="InterPro" id="IPR006195">
    <property type="entry name" value="aa-tRNA-synth_II"/>
</dbReference>
<dbReference type="CDD" id="cd00773">
    <property type="entry name" value="HisRS-like_core"/>
    <property type="match status" value="1"/>
</dbReference>
<dbReference type="InterPro" id="IPR015807">
    <property type="entry name" value="His-tRNA-ligase"/>
</dbReference>
<accession>A0ABR1FM14</accession>
<comment type="catalytic activity">
    <reaction evidence="5">
        <text>tRNA(His) + L-histidine + ATP = L-histidyl-tRNA(His) + AMP + diphosphate + H(+)</text>
        <dbReference type="Rhea" id="RHEA:17313"/>
        <dbReference type="Rhea" id="RHEA-COMP:9665"/>
        <dbReference type="Rhea" id="RHEA-COMP:9689"/>
        <dbReference type="ChEBI" id="CHEBI:15378"/>
        <dbReference type="ChEBI" id="CHEBI:30616"/>
        <dbReference type="ChEBI" id="CHEBI:33019"/>
        <dbReference type="ChEBI" id="CHEBI:57595"/>
        <dbReference type="ChEBI" id="CHEBI:78442"/>
        <dbReference type="ChEBI" id="CHEBI:78527"/>
        <dbReference type="ChEBI" id="CHEBI:456215"/>
        <dbReference type="EC" id="6.1.1.21"/>
    </reaction>
</comment>
<dbReference type="EC" id="6.1.1.21" evidence="2"/>
<dbReference type="Pfam" id="PF03129">
    <property type="entry name" value="HGTP_anticodon"/>
    <property type="match status" value="1"/>
</dbReference>
<dbReference type="Gene3D" id="3.30.930.10">
    <property type="entry name" value="Bira Bifunctional Protein, Domain 2"/>
    <property type="match status" value="1"/>
</dbReference>
<dbReference type="Pfam" id="PF13393">
    <property type="entry name" value="tRNA-synt_His"/>
    <property type="match status" value="1"/>
</dbReference>
<dbReference type="InterPro" id="IPR041715">
    <property type="entry name" value="HisRS-like_core"/>
</dbReference>
<dbReference type="PIRSF" id="PIRSF001549">
    <property type="entry name" value="His-tRNA_synth"/>
    <property type="match status" value="1"/>
</dbReference>
<dbReference type="PANTHER" id="PTHR43707">
    <property type="entry name" value="HISTIDYL-TRNA SYNTHETASE"/>
    <property type="match status" value="1"/>
</dbReference>
<reference evidence="8 9" key="1">
    <citation type="submission" date="2024-03" db="EMBL/GenBank/DDBJ databases">
        <title>Aureococcus anophagefferens CCMP1851 and Kratosvirus quantuckense: Draft genome of a second virus-susceptible host strain in the model system.</title>
        <authorList>
            <person name="Chase E."/>
            <person name="Truchon A.R."/>
            <person name="Schepens W."/>
            <person name="Wilhelm S.W."/>
        </authorList>
    </citation>
    <scope>NUCLEOTIDE SEQUENCE [LARGE SCALE GENOMIC DNA]</scope>
    <source>
        <strain evidence="8 9">CCMP1851</strain>
    </source>
</reference>
<feature type="domain" description="Aminoacyl-transfer RNA synthetases class-II family profile" evidence="7">
    <location>
        <begin position="52"/>
        <end position="379"/>
    </location>
</feature>
<evidence type="ECO:0000256" key="5">
    <source>
        <dbReference type="ARBA" id="ARBA00047639"/>
    </source>
</evidence>
<protein>
    <recommendedName>
        <fullName evidence="2">histidine--tRNA ligase</fullName>
        <ecNumber evidence="2">6.1.1.21</ecNumber>
    </recommendedName>
    <alternativeName>
        <fullName evidence="4">Histidyl-tRNA synthetase</fullName>
    </alternativeName>
</protein>
<dbReference type="InterPro" id="IPR004516">
    <property type="entry name" value="HisRS/HisZ"/>
</dbReference>
<evidence type="ECO:0000259" key="7">
    <source>
        <dbReference type="PROSITE" id="PS50862"/>
    </source>
</evidence>
<dbReference type="InterPro" id="IPR004154">
    <property type="entry name" value="Anticodon-bd"/>
</dbReference>
<evidence type="ECO:0000256" key="2">
    <source>
        <dbReference type="ARBA" id="ARBA00012815"/>
    </source>
</evidence>
<dbReference type="HAMAP" id="MF_00127">
    <property type="entry name" value="His_tRNA_synth"/>
    <property type="match status" value="1"/>
</dbReference>
<evidence type="ECO:0000256" key="4">
    <source>
        <dbReference type="ARBA" id="ARBA00030619"/>
    </source>
</evidence>
<evidence type="ECO:0000256" key="3">
    <source>
        <dbReference type="ARBA" id="ARBA00022741"/>
    </source>
</evidence>
<dbReference type="PROSITE" id="PS50862">
    <property type="entry name" value="AA_TRNA_LIGASE_II"/>
    <property type="match status" value="1"/>
</dbReference>
<organism evidence="8 9">
    <name type="scientific">Aureococcus anophagefferens</name>
    <name type="common">Harmful bloom alga</name>
    <dbReference type="NCBI Taxonomy" id="44056"/>
    <lineage>
        <taxon>Eukaryota</taxon>
        <taxon>Sar</taxon>
        <taxon>Stramenopiles</taxon>
        <taxon>Ochrophyta</taxon>
        <taxon>Pelagophyceae</taxon>
        <taxon>Pelagomonadales</taxon>
        <taxon>Pelagomonadaceae</taxon>
        <taxon>Aureococcus</taxon>
    </lineage>
</organism>
<proteinExistence type="inferred from homology"/>
<dbReference type="SUPFAM" id="SSF52954">
    <property type="entry name" value="Class II aaRS ABD-related"/>
    <property type="match status" value="1"/>
</dbReference>
<dbReference type="PANTHER" id="PTHR43707:SF1">
    <property type="entry name" value="HISTIDINE--TRNA LIGASE, MITOCHONDRIAL-RELATED"/>
    <property type="match status" value="1"/>
</dbReference>
<dbReference type="Gene3D" id="3.40.50.800">
    <property type="entry name" value="Anticodon-binding domain"/>
    <property type="match status" value="1"/>
</dbReference>
<keyword evidence="3" id="KW-0547">Nucleotide-binding</keyword>